<dbReference type="Proteomes" id="UP000093129">
    <property type="component" value="Unassembled WGS sequence"/>
</dbReference>
<dbReference type="InterPro" id="IPR022907">
    <property type="entry name" value="VapC_family"/>
</dbReference>
<dbReference type="Pfam" id="PF01850">
    <property type="entry name" value="PIN"/>
    <property type="match status" value="1"/>
</dbReference>
<comment type="function">
    <text evidence="8">Toxic component of a toxin-antitoxin (TA) system. An RNase.</text>
</comment>
<dbReference type="GO" id="GO:0000287">
    <property type="term" value="F:magnesium ion binding"/>
    <property type="evidence" value="ECO:0007669"/>
    <property type="project" value="UniProtKB-UniRule"/>
</dbReference>
<evidence type="ECO:0000256" key="6">
    <source>
        <dbReference type="ARBA" id="ARBA00022842"/>
    </source>
</evidence>
<organism evidence="10 11">
    <name type="scientific">Acidithiobacillus ferrivorans</name>
    <dbReference type="NCBI Taxonomy" id="160808"/>
    <lineage>
        <taxon>Bacteria</taxon>
        <taxon>Pseudomonadati</taxon>
        <taxon>Pseudomonadota</taxon>
        <taxon>Acidithiobacillia</taxon>
        <taxon>Acidithiobacillales</taxon>
        <taxon>Acidithiobacillaceae</taxon>
        <taxon>Acidithiobacillus</taxon>
    </lineage>
</organism>
<dbReference type="EMBL" id="MASQ01000087">
    <property type="protein sequence ID" value="OCB02805.1"/>
    <property type="molecule type" value="Genomic_DNA"/>
</dbReference>
<evidence type="ECO:0000313" key="10">
    <source>
        <dbReference type="EMBL" id="OCB02805.1"/>
    </source>
</evidence>
<keyword evidence="6 8" id="KW-0460">Magnesium</keyword>
<feature type="domain" description="PIN" evidence="9">
    <location>
        <begin position="4"/>
        <end position="123"/>
    </location>
</feature>
<proteinExistence type="inferred from homology"/>
<comment type="caution">
    <text evidence="10">The sequence shown here is derived from an EMBL/GenBank/DDBJ whole genome shotgun (WGS) entry which is preliminary data.</text>
</comment>
<evidence type="ECO:0000256" key="2">
    <source>
        <dbReference type="ARBA" id="ARBA00022649"/>
    </source>
</evidence>
<dbReference type="Gene3D" id="3.40.50.1010">
    <property type="entry name" value="5'-nuclease"/>
    <property type="match status" value="1"/>
</dbReference>
<evidence type="ECO:0000256" key="4">
    <source>
        <dbReference type="ARBA" id="ARBA00022723"/>
    </source>
</evidence>
<evidence type="ECO:0000259" key="9">
    <source>
        <dbReference type="Pfam" id="PF01850"/>
    </source>
</evidence>
<evidence type="ECO:0000256" key="7">
    <source>
        <dbReference type="ARBA" id="ARBA00038093"/>
    </source>
</evidence>
<feature type="binding site" evidence="8">
    <location>
        <position position="6"/>
    </location>
    <ligand>
        <name>Mg(2+)</name>
        <dbReference type="ChEBI" id="CHEBI:18420"/>
    </ligand>
</feature>
<keyword evidence="3 8" id="KW-0540">Nuclease</keyword>
<feature type="binding site" evidence="8">
    <location>
        <position position="97"/>
    </location>
    <ligand>
        <name>Mg(2+)</name>
        <dbReference type="ChEBI" id="CHEBI:18420"/>
    </ligand>
</feature>
<sequence>MMLLLDTNICIYIINVRPPQVLARFREHPAGSIALSTITACELAFGVAKSQSERNQRALQMFLAPLEILPFDASVIWHYGQLRSDLERQGRAIGALDTMIAAHALALDLILVTNNTSEFSRVHGLRTENWV</sequence>
<dbReference type="GO" id="GO:0004540">
    <property type="term" value="F:RNA nuclease activity"/>
    <property type="evidence" value="ECO:0007669"/>
    <property type="project" value="InterPro"/>
</dbReference>
<keyword evidence="2 8" id="KW-1277">Toxin-antitoxin system</keyword>
<dbReference type="HAMAP" id="MF_00265">
    <property type="entry name" value="VapC_Nob1"/>
    <property type="match status" value="1"/>
</dbReference>
<keyword evidence="8" id="KW-0800">Toxin</keyword>
<name>A0A1B9BYL0_9PROT</name>
<dbReference type="SUPFAM" id="SSF88723">
    <property type="entry name" value="PIN domain-like"/>
    <property type="match status" value="1"/>
</dbReference>
<dbReference type="InterPro" id="IPR002716">
    <property type="entry name" value="PIN_dom"/>
</dbReference>
<dbReference type="InterPro" id="IPR029060">
    <property type="entry name" value="PIN-like_dom_sf"/>
</dbReference>
<gene>
    <name evidence="8" type="primary">vapC</name>
    <name evidence="10" type="ORF">BBC27_11320</name>
</gene>
<reference evidence="10 11" key="1">
    <citation type="submission" date="2016-07" db="EMBL/GenBank/DDBJ databases">
        <title>Draft genome of a psychrotolerant acidophile Acidithiobacillus ferrivorans strain YL15.</title>
        <authorList>
            <person name="Peng T."/>
            <person name="Ma L."/>
            <person name="Nan M."/>
            <person name="An N."/>
            <person name="Wang M."/>
            <person name="Qiu G."/>
            <person name="Zeng W."/>
        </authorList>
    </citation>
    <scope>NUCLEOTIDE SEQUENCE [LARGE SCALE GENOMIC DNA]</scope>
    <source>
        <strain evidence="10 11">YL15</strain>
    </source>
</reference>
<protein>
    <recommendedName>
        <fullName evidence="8">Ribonuclease VapC</fullName>
        <shortName evidence="8">RNase VapC</shortName>
        <ecNumber evidence="8">3.1.-.-</ecNumber>
    </recommendedName>
    <alternativeName>
        <fullName evidence="8">Toxin VapC</fullName>
    </alternativeName>
</protein>
<evidence type="ECO:0000256" key="8">
    <source>
        <dbReference type="HAMAP-Rule" id="MF_00265"/>
    </source>
</evidence>
<dbReference type="CDD" id="cd09881">
    <property type="entry name" value="PIN_VapC4-5_FitB-like"/>
    <property type="match status" value="1"/>
</dbReference>
<evidence type="ECO:0000313" key="11">
    <source>
        <dbReference type="Proteomes" id="UP000093129"/>
    </source>
</evidence>
<evidence type="ECO:0000256" key="5">
    <source>
        <dbReference type="ARBA" id="ARBA00022801"/>
    </source>
</evidence>
<dbReference type="AlphaFoldDB" id="A0A1B9BYL0"/>
<comment type="cofactor">
    <cofactor evidence="1 8">
        <name>Mg(2+)</name>
        <dbReference type="ChEBI" id="CHEBI:18420"/>
    </cofactor>
</comment>
<dbReference type="InterPro" id="IPR050556">
    <property type="entry name" value="Type_II_TA_system_RNase"/>
</dbReference>
<evidence type="ECO:0000256" key="3">
    <source>
        <dbReference type="ARBA" id="ARBA00022722"/>
    </source>
</evidence>
<accession>A0A1B9BYL0</accession>
<keyword evidence="5 8" id="KW-0378">Hydrolase</keyword>
<dbReference type="PANTHER" id="PTHR33653">
    <property type="entry name" value="RIBONUCLEASE VAPC2"/>
    <property type="match status" value="1"/>
</dbReference>
<dbReference type="GO" id="GO:0090729">
    <property type="term" value="F:toxin activity"/>
    <property type="evidence" value="ECO:0007669"/>
    <property type="project" value="UniProtKB-KW"/>
</dbReference>
<dbReference type="PANTHER" id="PTHR33653:SF1">
    <property type="entry name" value="RIBONUCLEASE VAPC2"/>
    <property type="match status" value="1"/>
</dbReference>
<keyword evidence="4 8" id="KW-0479">Metal-binding</keyword>
<comment type="similarity">
    <text evidence="7 8">Belongs to the PINc/VapC protein family.</text>
</comment>
<dbReference type="GO" id="GO:0016787">
    <property type="term" value="F:hydrolase activity"/>
    <property type="evidence" value="ECO:0007669"/>
    <property type="project" value="UniProtKB-KW"/>
</dbReference>
<evidence type="ECO:0000256" key="1">
    <source>
        <dbReference type="ARBA" id="ARBA00001946"/>
    </source>
</evidence>
<dbReference type="EC" id="3.1.-.-" evidence="8"/>